<dbReference type="OrthoDB" id="9816309at2"/>
<keyword evidence="3" id="KW-0597">Phosphoprotein</keyword>
<dbReference type="AlphaFoldDB" id="A0A2U2DUY0"/>
<proteinExistence type="predicted"/>
<keyword evidence="10" id="KW-1185">Reference proteome</keyword>
<evidence type="ECO:0000256" key="2">
    <source>
        <dbReference type="ARBA" id="ARBA00012438"/>
    </source>
</evidence>
<sequence length="344" mass="38186">MRKGCYVSNQSISGPTFTTECKAVTLERALYGAGIGLIHQDGELAIRYAENLPEHFDVSAGLIGMDDRALFGEDDGRRLVAVKAAVLKSGEPTTTEIEWKTPEGLKIYELKLQQTRDGERLGVLSIISDVTDSRHRERVLKSLLRELSHRSKNLLAIIQGIAMQTARHTISLDYFLVKFRGRLQSLSNSQDLVTDSSWRGAYLFELAEKQFAPYWPDRARPLRVQGVNAHLTPNAAVHLGLALHELIVNSATHGAIAAGSTTISIDCRKLTYEGHDAIEVVWTELTAGGRQNSDFDDKSFGRAVLERVVPSSVNGRSAFTLEPHRIEYRLTIPDTEFELIGQAF</sequence>
<dbReference type="InterPro" id="IPR035965">
    <property type="entry name" value="PAS-like_dom_sf"/>
</dbReference>
<evidence type="ECO:0000313" key="10">
    <source>
        <dbReference type="Proteomes" id="UP000245252"/>
    </source>
</evidence>
<keyword evidence="5" id="KW-0547">Nucleotide-binding</keyword>
<protein>
    <recommendedName>
        <fullName evidence="2">histidine kinase</fullName>
        <ecNumber evidence="2">2.7.13.3</ecNumber>
    </recommendedName>
</protein>
<evidence type="ECO:0000259" key="8">
    <source>
        <dbReference type="SMART" id="SM00911"/>
    </source>
</evidence>
<keyword evidence="4" id="KW-0808">Transferase</keyword>
<gene>
    <name evidence="9" type="ORF">DEM27_05075</name>
</gene>
<evidence type="ECO:0000313" key="9">
    <source>
        <dbReference type="EMBL" id="PWE57019.1"/>
    </source>
</evidence>
<evidence type="ECO:0000256" key="5">
    <source>
        <dbReference type="ARBA" id="ARBA00022741"/>
    </source>
</evidence>
<evidence type="ECO:0000256" key="3">
    <source>
        <dbReference type="ARBA" id="ARBA00022553"/>
    </source>
</evidence>
<comment type="catalytic activity">
    <reaction evidence="1">
        <text>ATP + protein L-histidine = ADP + protein N-phospho-L-histidine.</text>
        <dbReference type="EC" id="2.7.13.3"/>
    </reaction>
</comment>
<accession>A0A2U2DUY0</accession>
<evidence type="ECO:0000256" key="1">
    <source>
        <dbReference type="ARBA" id="ARBA00000085"/>
    </source>
</evidence>
<evidence type="ECO:0000256" key="7">
    <source>
        <dbReference type="ARBA" id="ARBA00022840"/>
    </source>
</evidence>
<reference evidence="9 10" key="1">
    <citation type="submission" date="2018-05" db="EMBL/GenBank/DDBJ databases">
        <title>The draft genome of strain NS-104.</title>
        <authorList>
            <person name="Hang P."/>
            <person name="Jiang J."/>
        </authorList>
    </citation>
    <scope>NUCLEOTIDE SEQUENCE [LARGE SCALE GENOMIC DNA]</scope>
    <source>
        <strain evidence="9 10">NS-104</strain>
    </source>
</reference>
<organism evidence="9 10">
    <name type="scientific">Metarhizobium album</name>
    <dbReference type="NCBI Taxonomy" id="2182425"/>
    <lineage>
        <taxon>Bacteria</taxon>
        <taxon>Pseudomonadati</taxon>
        <taxon>Pseudomonadota</taxon>
        <taxon>Alphaproteobacteria</taxon>
        <taxon>Hyphomicrobiales</taxon>
        <taxon>Rhizobiaceae</taxon>
        <taxon>Metarhizobium</taxon>
    </lineage>
</organism>
<name>A0A2U2DUY0_9HYPH</name>
<dbReference type="GO" id="GO:0004673">
    <property type="term" value="F:protein histidine kinase activity"/>
    <property type="evidence" value="ECO:0007669"/>
    <property type="project" value="UniProtKB-EC"/>
</dbReference>
<dbReference type="EC" id="2.7.13.3" evidence="2"/>
<dbReference type="SMART" id="SM00911">
    <property type="entry name" value="HWE_HK"/>
    <property type="match status" value="1"/>
</dbReference>
<keyword evidence="7" id="KW-0067">ATP-binding</keyword>
<evidence type="ECO:0000256" key="6">
    <source>
        <dbReference type="ARBA" id="ARBA00022777"/>
    </source>
</evidence>
<feature type="domain" description="Signal transduction histidine kinase HWE region" evidence="8">
    <location>
        <begin position="146"/>
        <end position="228"/>
    </location>
</feature>
<keyword evidence="6 9" id="KW-0418">Kinase</keyword>
<comment type="caution">
    <text evidence="9">The sequence shown here is derived from an EMBL/GenBank/DDBJ whole genome shotgun (WGS) entry which is preliminary data.</text>
</comment>
<dbReference type="PANTHER" id="PTHR41523:SF8">
    <property type="entry name" value="ETHYLENE RESPONSE SENSOR PROTEIN"/>
    <property type="match status" value="1"/>
</dbReference>
<dbReference type="Proteomes" id="UP000245252">
    <property type="component" value="Unassembled WGS sequence"/>
</dbReference>
<dbReference type="SUPFAM" id="SSF55785">
    <property type="entry name" value="PYP-like sensor domain (PAS domain)"/>
    <property type="match status" value="1"/>
</dbReference>
<dbReference type="Pfam" id="PF07536">
    <property type="entry name" value="HWE_HK"/>
    <property type="match status" value="1"/>
</dbReference>
<dbReference type="Gene3D" id="3.30.450.20">
    <property type="entry name" value="PAS domain"/>
    <property type="match status" value="1"/>
</dbReference>
<dbReference type="GO" id="GO:0005524">
    <property type="term" value="F:ATP binding"/>
    <property type="evidence" value="ECO:0007669"/>
    <property type="project" value="UniProtKB-KW"/>
</dbReference>
<dbReference type="PANTHER" id="PTHR41523">
    <property type="entry name" value="TWO-COMPONENT SYSTEM SENSOR PROTEIN"/>
    <property type="match status" value="1"/>
</dbReference>
<evidence type="ECO:0000256" key="4">
    <source>
        <dbReference type="ARBA" id="ARBA00022679"/>
    </source>
</evidence>
<dbReference type="InterPro" id="IPR011102">
    <property type="entry name" value="Sig_transdc_His_kinase_HWE"/>
</dbReference>
<dbReference type="EMBL" id="QFBC01000002">
    <property type="protein sequence ID" value="PWE57019.1"/>
    <property type="molecule type" value="Genomic_DNA"/>
</dbReference>